<feature type="compositionally biased region" description="Basic and acidic residues" evidence="1">
    <location>
        <begin position="42"/>
        <end position="57"/>
    </location>
</feature>
<reference evidence="2 3" key="1">
    <citation type="submission" date="2024-06" db="EMBL/GenBank/DDBJ databases">
        <title>A chromosome level genome sequence of Diviner's sage (Salvia divinorum).</title>
        <authorList>
            <person name="Ford S.A."/>
            <person name="Ro D.-K."/>
            <person name="Ness R.W."/>
            <person name="Phillips M.A."/>
        </authorList>
    </citation>
    <scope>NUCLEOTIDE SEQUENCE [LARGE SCALE GENOMIC DNA]</scope>
    <source>
        <strain evidence="2">SAF-2024a</strain>
        <tissue evidence="2">Leaf</tissue>
    </source>
</reference>
<proteinExistence type="predicted"/>
<evidence type="ECO:0000313" key="2">
    <source>
        <dbReference type="EMBL" id="KAL1560383.1"/>
    </source>
</evidence>
<dbReference type="AlphaFoldDB" id="A0ABD1HVA0"/>
<sequence length="74" mass="8399">MNEFIPDEVAATCPLNFNMVMLEDNQGNDDGDQPIDSGEQPMESREDATNVSVEDKSNSATTRYSMMRKRMMDF</sequence>
<gene>
    <name evidence="2" type="ORF">AAHA92_10596</name>
</gene>
<keyword evidence="3" id="KW-1185">Reference proteome</keyword>
<evidence type="ECO:0000256" key="1">
    <source>
        <dbReference type="SAM" id="MobiDB-lite"/>
    </source>
</evidence>
<evidence type="ECO:0000313" key="3">
    <source>
        <dbReference type="Proteomes" id="UP001567538"/>
    </source>
</evidence>
<dbReference type="Proteomes" id="UP001567538">
    <property type="component" value="Unassembled WGS sequence"/>
</dbReference>
<feature type="region of interest" description="Disordered" evidence="1">
    <location>
        <begin position="22"/>
        <end position="64"/>
    </location>
</feature>
<comment type="caution">
    <text evidence="2">The sequence shown here is derived from an EMBL/GenBank/DDBJ whole genome shotgun (WGS) entry which is preliminary data.</text>
</comment>
<accession>A0ABD1HVA0</accession>
<dbReference type="EMBL" id="JBEAFC010000004">
    <property type="protein sequence ID" value="KAL1560383.1"/>
    <property type="molecule type" value="Genomic_DNA"/>
</dbReference>
<organism evidence="2 3">
    <name type="scientific">Salvia divinorum</name>
    <name type="common">Maria pastora</name>
    <name type="synonym">Diviner's sage</name>
    <dbReference type="NCBI Taxonomy" id="28513"/>
    <lineage>
        <taxon>Eukaryota</taxon>
        <taxon>Viridiplantae</taxon>
        <taxon>Streptophyta</taxon>
        <taxon>Embryophyta</taxon>
        <taxon>Tracheophyta</taxon>
        <taxon>Spermatophyta</taxon>
        <taxon>Magnoliopsida</taxon>
        <taxon>eudicotyledons</taxon>
        <taxon>Gunneridae</taxon>
        <taxon>Pentapetalae</taxon>
        <taxon>asterids</taxon>
        <taxon>lamiids</taxon>
        <taxon>Lamiales</taxon>
        <taxon>Lamiaceae</taxon>
        <taxon>Nepetoideae</taxon>
        <taxon>Mentheae</taxon>
        <taxon>Salviinae</taxon>
        <taxon>Salvia</taxon>
        <taxon>Salvia subgen. Calosphace</taxon>
    </lineage>
</organism>
<name>A0ABD1HVA0_SALDI</name>
<protein>
    <submittedName>
        <fullName evidence="2">Uncharacterized protein</fullName>
    </submittedName>
</protein>